<dbReference type="InterPro" id="IPR026444">
    <property type="entry name" value="Secre_tail"/>
</dbReference>
<reference evidence="5" key="1">
    <citation type="submission" date="2016-10" db="EMBL/GenBank/DDBJ databases">
        <authorList>
            <person name="Varghese N."/>
        </authorList>
    </citation>
    <scope>NUCLEOTIDE SEQUENCE [LARGE SCALE GENOMIC DNA]</scope>
    <source>
        <strain evidence="5">DSM 18820</strain>
    </source>
</reference>
<dbReference type="AlphaFoldDB" id="A0A1I7JFB5"/>
<feature type="domain" description="Secretion system C-terminal sorting" evidence="3">
    <location>
        <begin position="756"/>
        <end position="830"/>
    </location>
</feature>
<keyword evidence="2" id="KW-0472">Membrane</keyword>
<dbReference type="Proteomes" id="UP000182491">
    <property type="component" value="Unassembled WGS sequence"/>
</dbReference>
<organism evidence="4 5">
    <name type="scientific">Pontibacter akesuensis</name>
    <dbReference type="NCBI Taxonomy" id="388950"/>
    <lineage>
        <taxon>Bacteria</taxon>
        <taxon>Pseudomonadati</taxon>
        <taxon>Bacteroidota</taxon>
        <taxon>Cytophagia</taxon>
        <taxon>Cytophagales</taxon>
        <taxon>Hymenobacteraceae</taxon>
        <taxon>Pontibacter</taxon>
    </lineage>
</organism>
<dbReference type="NCBIfam" id="TIGR04183">
    <property type="entry name" value="Por_Secre_tail"/>
    <property type="match status" value="1"/>
</dbReference>
<evidence type="ECO:0000313" key="4">
    <source>
        <dbReference type="EMBL" id="SFU83888.1"/>
    </source>
</evidence>
<accession>A0A1I7JFB5</accession>
<keyword evidence="2" id="KW-0812">Transmembrane</keyword>
<evidence type="ECO:0000259" key="3">
    <source>
        <dbReference type="Pfam" id="PF18962"/>
    </source>
</evidence>
<evidence type="ECO:0000313" key="5">
    <source>
        <dbReference type="Proteomes" id="UP000182491"/>
    </source>
</evidence>
<gene>
    <name evidence="4" type="ORF">SAMN04487941_2811</name>
</gene>
<feature type="region of interest" description="Disordered" evidence="1">
    <location>
        <begin position="470"/>
        <end position="490"/>
    </location>
</feature>
<dbReference type="Pfam" id="PF18962">
    <property type="entry name" value="Por_Secre_tail"/>
    <property type="match status" value="1"/>
</dbReference>
<keyword evidence="2" id="KW-1133">Transmembrane helix</keyword>
<dbReference type="STRING" id="388950.GCA_001611675_02253"/>
<keyword evidence="5" id="KW-1185">Reference proteome</keyword>
<name>A0A1I7JFB5_9BACT</name>
<feature type="transmembrane region" description="Helical" evidence="2">
    <location>
        <begin position="26"/>
        <end position="46"/>
    </location>
</feature>
<dbReference type="RefSeq" id="WP_074937228.1">
    <property type="nucleotide sequence ID" value="NZ_BMXC01000003.1"/>
</dbReference>
<proteinExistence type="predicted"/>
<evidence type="ECO:0000256" key="2">
    <source>
        <dbReference type="SAM" id="Phobius"/>
    </source>
</evidence>
<evidence type="ECO:0000256" key="1">
    <source>
        <dbReference type="SAM" id="MobiDB-lite"/>
    </source>
</evidence>
<dbReference type="OrthoDB" id="9776255at2"/>
<sequence>MENFISYSTCKAGGAPQKQLTGLRRYAMVLIAVLVAISNIAFAQIAPVNPPTGGFHIDGDLRANTPQGGIGDWVSGPGGSGGFIFNNDGTVNGGVNAQLVRDPYNERADIIFTEGSKFNADPSTWAWSVSKAPNKNDINNAMYLVTRDASNNDWIVIGGDRLSTSGTSYIDFELLQKSVTRNGTGNGFTSLGTEGGRTVGDLVVSMEYSNGGSKPIVRIYRWQEVSPGVYDYVLPTRDLSALVFAETNRTGSVDVPFRGFGSTSYSQYAFVEAAVNVTGVLREIADPCTALSIRTIFIKTKASDSQTAALKDMVEPIPVTINFGSATIAYGGPYCPVGTATVTQTGVANGTYSSTTGLVLNATTGEINLAISIPGTYTVTYTYTTNGCEKTTPATVVINAAPVAPTLSPTQPTCTVPTGSVTVTAPVGTGLEYSLNGGTWQTGTSFSNLAAGSAYSVRVKNSGGCISAPTTGTLNSQPPTPAAPTADVDQPTCTVATGKISVTSSTEGLSFSINSTNPADFTNTTGIFDLLTPGSYTIRSKSGVCISDGVTKVVNAQPPTPLAPVLSVTQPTCTVAAKIVITSSTTGLKFSLDGGPYADYPAGGYTGLTQGVHSIKAQNASLCVSPAATETINAIPNPPSAPTVAIVDASLCGPATATVTVTCPLNTEAEPNRYSYSNNGGAYQASPVFGSLAAGAGFSITVKDNVTGCVSSATDCNNYTTASCTQQVATITQTQSSVQSIQVTSEMKESKSLTAYPVPFYDNATVEFTSERNGNFVVNLYDLKGSLVRELKSGTAKQGEVNKIEVDGSNLPEGMYLVRVVNGNGSKTIKLLKKQ</sequence>
<protein>
    <submittedName>
        <fullName evidence="4">Por secretion system C-terminal sorting domain-containing protein</fullName>
    </submittedName>
</protein>
<dbReference type="EMBL" id="FPCA01000003">
    <property type="protein sequence ID" value="SFU83888.1"/>
    <property type="molecule type" value="Genomic_DNA"/>
</dbReference>